<evidence type="ECO:0000313" key="1">
    <source>
        <dbReference type="EMBL" id="CAB4720342.1"/>
    </source>
</evidence>
<organism evidence="1">
    <name type="scientific">freshwater metagenome</name>
    <dbReference type="NCBI Taxonomy" id="449393"/>
    <lineage>
        <taxon>unclassified sequences</taxon>
        <taxon>metagenomes</taxon>
        <taxon>ecological metagenomes</taxon>
    </lineage>
</organism>
<reference evidence="1" key="1">
    <citation type="submission" date="2020-05" db="EMBL/GenBank/DDBJ databases">
        <authorList>
            <person name="Chiriac C."/>
            <person name="Salcher M."/>
            <person name="Ghai R."/>
            <person name="Kavagutti S V."/>
        </authorList>
    </citation>
    <scope>NUCLEOTIDE SEQUENCE</scope>
</reference>
<proteinExistence type="predicted"/>
<dbReference type="EMBL" id="CAEZYC010000127">
    <property type="protein sequence ID" value="CAB4720342.1"/>
    <property type="molecule type" value="Genomic_DNA"/>
</dbReference>
<dbReference type="AlphaFoldDB" id="A0A6J6RB58"/>
<accession>A0A6J6RB58</accession>
<protein>
    <submittedName>
        <fullName evidence="1">Unannotated protein</fullName>
    </submittedName>
</protein>
<gene>
    <name evidence="1" type="ORF">UFOPK2648_01400</name>
</gene>
<name>A0A6J6RB58_9ZZZZ</name>
<sequence length="191" mass="20542">MAASNCLAPPTLGSISYGLPWYQDRTRTIIPAIRWAGIEITQRLLVPKRDPNALAAAARADSLSNTPRGDPVDPEVAHTIATSEDSSGKFWSSGLSALRVWLTRNSGSAAMGRIAGPVPARAGPMTDANFRTPPMPAGTVTAVNFRGIGFSLNVSDWVIETSLERRTITQYFPKVCYGYPHKVRPSASGCR</sequence>